<dbReference type="SUPFAM" id="SSF52058">
    <property type="entry name" value="L domain-like"/>
    <property type="match status" value="1"/>
</dbReference>
<sequence length="596" mass="66481">MASLRRQKKHSEEVAEAGPERCEAQQAPHTHRRRLRHPATTKYHRAKHRPPPPSHRHSPPPTLQSDAPLPVRLACTTSPSLSLLWRQPASLPQMTLSPFAFCLLLVGSLVPPSAAICPGNCTCDVDSFVVRCEPSNIDVMPLTFHPKLQQLTMYGTEIHTLDINSFTWYEDLRHVNLSKNMITEVMPDTFKKQKFLEELHLAQNNISKLTKEMFVGLSNLIVLSLRRNIIESLGGKVFMHLRHLQDLDLSENRIEKLEERALMGLSNLRVLHLRDNKLTAVPASNLALVPDLAELSLGTNFFTTIKQDDFKYTTGLKSLDLSGATLNEGLSIESFKSLSSLRKLNMESCGLRAIPSAALSTLTSLEELHIGKNPFATLPSDVFRYNHNLHSLYISGCPELVHIEKHVLQANLNIKQVIITQNPQLTYIAQDALRLLPELSVLDLRYNNLQQVSEHAATWSDIKHWYLEGNPIACNCSAAWLRTLLIDANSSASLKCASPKRLAGTALRSTEISDLACGMDSATQGLVIGLVICFLVVMIAAVVVVMLYRHHDSCVHRLLKGHHIGGHGSQCDHPYSHRYHPAYTVTPTKPVPVTEL</sequence>
<dbReference type="PANTHER" id="PTHR24373">
    <property type="entry name" value="SLIT RELATED LEUCINE-RICH REPEAT NEURONAL PROTEIN"/>
    <property type="match status" value="1"/>
</dbReference>
<dbReference type="InterPro" id="IPR000483">
    <property type="entry name" value="Cys-rich_flank_reg_C"/>
</dbReference>
<keyword evidence="1" id="KW-0433">Leucine-rich repeat</keyword>
<evidence type="ECO:0000259" key="6">
    <source>
        <dbReference type="SMART" id="SM00082"/>
    </source>
</evidence>
<dbReference type="GO" id="GO:0005615">
    <property type="term" value="C:extracellular space"/>
    <property type="evidence" value="ECO:0007669"/>
    <property type="project" value="TreeGrafter"/>
</dbReference>
<dbReference type="InterPro" id="IPR003591">
    <property type="entry name" value="Leu-rich_rpt_typical-subtyp"/>
</dbReference>
<evidence type="ECO:0000256" key="2">
    <source>
        <dbReference type="ARBA" id="ARBA00022729"/>
    </source>
</evidence>
<evidence type="ECO:0000256" key="1">
    <source>
        <dbReference type="ARBA" id="ARBA00022614"/>
    </source>
</evidence>
<evidence type="ECO:0000256" key="5">
    <source>
        <dbReference type="SAM" id="Phobius"/>
    </source>
</evidence>
<dbReference type="PANTHER" id="PTHR24373:SF387">
    <property type="entry name" value="LEUCINE-RICH REPEATS AND IMMUNOGLOBULIN-LIKE DOMAINS PROTEIN SMA-10"/>
    <property type="match status" value="1"/>
</dbReference>
<dbReference type="SMART" id="SM00082">
    <property type="entry name" value="LRRCT"/>
    <property type="match status" value="1"/>
</dbReference>
<organism evidence="7">
    <name type="scientific">Scylla olivacea</name>
    <name type="common">Orange mud crab</name>
    <name type="synonym">Cancer olivacea</name>
    <dbReference type="NCBI Taxonomy" id="85551"/>
    <lineage>
        <taxon>Eukaryota</taxon>
        <taxon>Metazoa</taxon>
        <taxon>Ecdysozoa</taxon>
        <taxon>Arthropoda</taxon>
        <taxon>Crustacea</taxon>
        <taxon>Multicrustacea</taxon>
        <taxon>Malacostraca</taxon>
        <taxon>Eumalacostraca</taxon>
        <taxon>Eucarida</taxon>
        <taxon>Decapoda</taxon>
        <taxon>Pleocyemata</taxon>
        <taxon>Brachyura</taxon>
        <taxon>Eubrachyura</taxon>
        <taxon>Portunoidea</taxon>
        <taxon>Portunidae</taxon>
        <taxon>Portuninae</taxon>
        <taxon>Scylla</taxon>
    </lineage>
</organism>
<protein>
    <recommendedName>
        <fullName evidence="6">LRRCT domain-containing protein</fullName>
    </recommendedName>
</protein>
<evidence type="ECO:0000256" key="3">
    <source>
        <dbReference type="ARBA" id="ARBA00022737"/>
    </source>
</evidence>
<proteinExistence type="predicted"/>
<dbReference type="Pfam" id="PF13855">
    <property type="entry name" value="LRR_8"/>
    <property type="match status" value="2"/>
</dbReference>
<keyword evidence="3" id="KW-0677">Repeat</keyword>
<feature type="compositionally biased region" description="Basic and acidic residues" evidence="4">
    <location>
        <begin position="10"/>
        <end position="23"/>
    </location>
</feature>
<keyword evidence="5" id="KW-0472">Membrane</keyword>
<dbReference type="PROSITE" id="PS51450">
    <property type="entry name" value="LRR"/>
    <property type="match status" value="1"/>
</dbReference>
<feature type="compositionally biased region" description="Basic residues" evidence="4">
    <location>
        <begin position="29"/>
        <end position="58"/>
    </location>
</feature>
<dbReference type="InterPro" id="IPR050328">
    <property type="entry name" value="Dev_Immune_Receptor"/>
</dbReference>
<feature type="transmembrane region" description="Helical" evidence="5">
    <location>
        <begin position="526"/>
        <end position="548"/>
    </location>
</feature>
<dbReference type="Gene3D" id="3.80.10.10">
    <property type="entry name" value="Ribonuclease Inhibitor"/>
    <property type="match status" value="2"/>
</dbReference>
<evidence type="ECO:0000313" key="7">
    <source>
        <dbReference type="EMBL" id="JAI60550.1"/>
    </source>
</evidence>
<dbReference type="InterPro" id="IPR001611">
    <property type="entry name" value="Leu-rich_rpt"/>
</dbReference>
<dbReference type="SMART" id="SM00369">
    <property type="entry name" value="LRR_TYP"/>
    <property type="match status" value="9"/>
</dbReference>
<evidence type="ECO:0000256" key="4">
    <source>
        <dbReference type="SAM" id="MobiDB-lite"/>
    </source>
</evidence>
<keyword evidence="5" id="KW-1133">Transmembrane helix</keyword>
<keyword evidence="2" id="KW-0732">Signal</keyword>
<dbReference type="AlphaFoldDB" id="A0A0P4W3U6"/>
<dbReference type="Pfam" id="PF01463">
    <property type="entry name" value="LRRCT"/>
    <property type="match status" value="1"/>
</dbReference>
<dbReference type="EMBL" id="GDRN01089992">
    <property type="protein sequence ID" value="JAI60550.1"/>
    <property type="molecule type" value="Transcribed_RNA"/>
</dbReference>
<feature type="domain" description="LRRCT" evidence="6">
    <location>
        <begin position="470"/>
        <end position="518"/>
    </location>
</feature>
<dbReference type="InterPro" id="IPR032675">
    <property type="entry name" value="LRR_dom_sf"/>
</dbReference>
<dbReference type="GO" id="GO:0031012">
    <property type="term" value="C:extracellular matrix"/>
    <property type="evidence" value="ECO:0007669"/>
    <property type="project" value="TreeGrafter"/>
</dbReference>
<feature type="region of interest" description="Disordered" evidence="4">
    <location>
        <begin position="1"/>
        <end position="68"/>
    </location>
</feature>
<accession>A0A0P4W3U6</accession>
<keyword evidence="5" id="KW-0812">Transmembrane</keyword>
<reference evidence="7" key="1">
    <citation type="submission" date="2015-09" db="EMBL/GenBank/DDBJ databases">
        <title>Scylla olivacea transcriptome.</title>
        <authorList>
            <person name="Ikhwanuddin M."/>
        </authorList>
    </citation>
    <scope>NUCLEOTIDE SEQUENCE</scope>
</reference>
<name>A0A0P4W3U6_SCYOL</name>